<evidence type="ECO:0000313" key="1">
    <source>
        <dbReference type="EMBL" id="ASU03935.1"/>
    </source>
</evidence>
<dbReference type="Proteomes" id="UP000226383">
    <property type="component" value="Segment"/>
</dbReference>
<accession>A0A223LIX0</accession>
<reference evidence="1 2" key="1">
    <citation type="submission" date="2017-07" db="EMBL/GenBank/DDBJ databases">
        <authorList>
            <person name="Shaffer M.A."/>
            <person name="Abrahamson P.A."/>
            <person name="Bills J.L."/>
            <person name="Cantu C."/>
            <person name="Miller S.E."/>
            <person name="Nayek S."/>
            <person name="Suri N."/>
            <person name="Layton S.R."/>
            <person name="Hughes L.E."/>
            <person name="Garlena R.A."/>
            <person name="Russell D.A."/>
            <person name="Pope W.H."/>
            <person name="Jacobs-Sera D."/>
            <person name="Hendrix R.W."/>
            <person name="Hatfull G.F."/>
        </authorList>
    </citation>
    <scope>NUCLEOTIDE SEQUENCE [LARGE SCALE GENOMIC DNA]</scope>
</reference>
<sequence>MISFVSTRSGKRTEDSLRRLARGDIYNSLESAAQTGVNALASATPVESGLAKDSWGYNIERSGKSVTITWTNNDVENGFPVAIMLQYGHGTGTGGYVQGRDYINPAMKPIFDRIADQVWKAVTSA</sequence>
<protein>
    <submittedName>
        <fullName evidence="1">Uncharacterized protein</fullName>
    </submittedName>
</protein>
<gene>
    <name evidence="1" type="ORF">SEA_DRGREY_22</name>
</gene>
<proteinExistence type="predicted"/>
<dbReference type="EMBL" id="MF467948">
    <property type="protein sequence ID" value="ASU03935.1"/>
    <property type="molecule type" value="Genomic_DNA"/>
</dbReference>
<name>A0A223LIX0_9CAUD</name>
<evidence type="ECO:0000313" key="2">
    <source>
        <dbReference type="Proteomes" id="UP000226383"/>
    </source>
</evidence>
<dbReference type="OrthoDB" id="21766at10239"/>
<keyword evidence="2" id="KW-1185">Reference proteome</keyword>
<organism evidence="1 2">
    <name type="scientific">Streptomyces phage DrGrey</name>
    <dbReference type="NCBI Taxonomy" id="2024284"/>
    <lineage>
        <taxon>Viruses</taxon>
        <taxon>Duplodnaviria</taxon>
        <taxon>Heunggongvirae</taxon>
        <taxon>Uroviricota</taxon>
        <taxon>Caudoviricetes</taxon>
        <taxon>Rimavirus</taxon>
        <taxon>Rimavirus drgrey</taxon>
    </lineage>
</organism>